<accession>A0AAV3QMM8</accession>
<keyword evidence="1" id="KW-0472">Membrane</keyword>
<gene>
    <name evidence="2" type="ORF">LIER_20468</name>
</gene>
<dbReference type="EMBL" id="BAABME010005204">
    <property type="protein sequence ID" value="GAA0164948.1"/>
    <property type="molecule type" value="Genomic_DNA"/>
</dbReference>
<sequence length="103" mass="12078">MRANGRFRKMGSHRVYSGGWVRYLDYCEGSRLTMIWLMYALRQMGMIGIFLLFYKNAMHSLDDGLVQLKTQGDVDDMIRWAKGFREIGMFVTHPSRSLLRACF</sequence>
<dbReference type="AlphaFoldDB" id="A0AAV3QMM8"/>
<feature type="transmembrane region" description="Helical" evidence="1">
    <location>
        <begin position="32"/>
        <end position="54"/>
    </location>
</feature>
<comment type="caution">
    <text evidence="2">The sequence shown here is derived from an EMBL/GenBank/DDBJ whole genome shotgun (WGS) entry which is preliminary data.</text>
</comment>
<organism evidence="2 3">
    <name type="scientific">Lithospermum erythrorhizon</name>
    <name type="common">Purple gromwell</name>
    <name type="synonym">Lithospermum officinale var. erythrorhizon</name>
    <dbReference type="NCBI Taxonomy" id="34254"/>
    <lineage>
        <taxon>Eukaryota</taxon>
        <taxon>Viridiplantae</taxon>
        <taxon>Streptophyta</taxon>
        <taxon>Embryophyta</taxon>
        <taxon>Tracheophyta</taxon>
        <taxon>Spermatophyta</taxon>
        <taxon>Magnoliopsida</taxon>
        <taxon>eudicotyledons</taxon>
        <taxon>Gunneridae</taxon>
        <taxon>Pentapetalae</taxon>
        <taxon>asterids</taxon>
        <taxon>lamiids</taxon>
        <taxon>Boraginales</taxon>
        <taxon>Boraginaceae</taxon>
        <taxon>Boraginoideae</taxon>
        <taxon>Lithospermeae</taxon>
        <taxon>Lithospermum</taxon>
    </lineage>
</organism>
<name>A0AAV3QMM8_LITER</name>
<evidence type="ECO:0000256" key="1">
    <source>
        <dbReference type="SAM" id="Phobius"/>
    </source>
</evidence>
<reference evidence="2 3" key="1">
    <citation type="submission" date="2024-01" db="EMBL/GenBank/DDBJ databases">
        <title>The complete chloroplast genome sequence of Lithospermum erythrorhizon: insights into the phylogenetic relationship among Boraginaceae species and the maternal lineages of purple gromwells.</title>
        <authorList>
            <person name="Okada T."/>
            <person name="Watanabe K."/>
        </authorList>
    </citation>
    <scope>NUCLEOTIDE SEQUENCE [LARGE SCALE GENOMIC DNA]</scope>
</reference>
<keyword evidence="1" id="KW-1133">Transmembrane helix</keyword>
<dbReference type="Proteomes" id="UP001454036">
    <property type="component" value="Unassembled WGS sequence"/>
</dbReference>
<evidence type="ECO:0000313" key="2">
    <source>
        <dbReference type="EMBL" id="GAA0164948.1"/>
    </source>
</evidence>
<keyword evidence="3" id="KW-1185">Reference proteome</keyword>
<protein>
    <submittedName>
        <fullName evidence="2">Uncharacterized protein</fullName>
    </submittedName>
</protein>
<proteinExistence type="predicted"/>
<keyword evidence="1" id="KW-0812">Transmembrane</keyword>
<evidence type="ECO:0000313" key="3">
    <source>
        <dbReference type="Proteomes" id="UP001454036"/>
    </source>
</evidence>